<dbReference type="Pfam" id="PF00246">
    <property type="entry name" value="Peptidase_M14"/>
    <property type="match status" value="1"/>
</dbReference>
<dbReference type="EMBL" id="BMXI01000012">
    <property type="protein sequence ID" value="GHC59089.1"/>
    <property type="molecule type" value="Genomic_DNA"/>
</dbReference>
<reference evidence="10" key="2">
    <citation type="submission" date="2020-09" db="EMBL/GenBank/DDBJ databases">
        <authorList>
            <person name="Sun Q."/>
            <person name="Kim S."/>
        </authorList>
    </citation>
    <scope>NUCLEOTIDE SEQUENCE</scope>
    <source>
        <strain evidence="10">KCTC 12988</strain>
    </source>
</reference>
<comment type="similarity">
    <text evidence="2 7">Belongs to the peptidase M14 family.</text>
</comment>
<dbReference type="Pfam" id="PF13620">
    <property type="entry name" value="CarboxypepD_reg"/>
    <property type="match status" value="1"/>
</dbReference>
<dbReference type="GO" id="GO:0005615">
    <property type="term" value="C:extracellular space"/>
    <property type="evidence" value="ECO:0007669"/>
    <property type="project" value="TreeGrafter"/>
</dbReference>
<dbReference type="PROSITE" id="PS00133">
    <property type="entry name" value="CARBOXYPEPT_ZN_2"/>
    <property type="match status" value="1"/>
</dbReference>
<evidence type="ECO:0000256" key="2">
    <source>
        <dbReference type="ARBA" id="ARBA00005988"/>
    </source>
</evidence>
<dbReference type="SUPFAM" id="SSF49464">
    <property type="entry name" value="Carboxypeptidase regulatory domain-like"/>
    <property type="match status" value="1"/>
</dbReference>
<evidence type="ECO:0000313" key="11">
    <source>
        <dbReference type="Proteomes" id="UP000644507"/>
    </source>
</evidence>
<dbReference type="CDD" id="cd18173">
    <property type="entry name" value="M14_CP_bacteria"/>
    <property type="match status" value="1"/>
</dbReference>
<dbReference type="SUPFAM" id="SSF53187">
    <property type="entry name" value="Zn-dependent exopeptidases"/>
    <property type="match status" value="1"/>
</dbReference>
<accession>A0A918TR77</accession>
<feature type="domain" description="Peptidase M14" evidence="9">
    <location>
        <begin position="109"/>
        <end position="390"/>
    </location>
</feature>
<dbReference type="InterPro" id="IPR057247">
    <property type="entry name" value="CARBOXYPEPT_ZN_2"/>
</dbReference>
<feature type="active site" description="Proton donor/acceptor" evidence="7">
    <location>
        <position position="360"/>
    </location>
</feature>
<dbReference type="PANTHER" id="PTHR11532">
    <property type="entry name" value="PROTEASE M14 CARBOXYPEPTIDASE"/>
    <property type="match status" value="1"/>
</dbReference>
<dbReference type="InterPro" id="IPR000834">
    <property type="entry name" value="Peptidase_M14"/>
</dbReference>
<dbReference type="GO" id="GO:0004181">
    <property type="term" value="F:metallocarboxypeptidase activity"/>
    <property type="evidence" value="ECO:0007669"/>
    <property type="project" value="InterPro"/>
</dbReference>
<evidence type="ECO:0000256" key="6">
    <source>
        <dbReference type="ARBA" id="ARBA00023180"/>
    </source>
</evidence>
<feature type="compositionally biased region" description="Acidic residues" evidence="8">
    <location>
        <begin position="477"/>
        <end position="495"/>
    </location>
</feature>
<keyword evidence="6" id="KW-0325">Glycoprotein</keyword>
<sequence length="611" mass="67844">MGVRRVRGLVSMNSLVRSFLVFLHVVFCLSADGERSFEHRGVEVDFGEERGRELLLAGDYIIDNIWEDGARLYVTREERIQLRDAGWTYRELPSPQLRKKIGGKAQLGEYHSYSEVLSFLSDMQTAYPGICQVSNIGQSVEGRDLRVIKITDNPTEEEDEPEFKYVATMHGDELLRTEMCLYFIDELLSNYGSDPTITNLINTTEIWILPLMNPDGREVLDRFNAEGDDLNRTFPDGSNEEIGNLFDGPEPDLIELPPEVAHVITWSAANSFVLSANFHGGALVANYPYDNDGLGSVDSPTSDDALFEFLALTYSIHNPPMWNSPFFENGISNGAAWFSIDGGMQDWNYRYLSCNEITMEISNQFIPPQSQIPQFWTENRDSMMAYLEAVHLGIRGVITDGDTGEPVFAKVLVEGNTQAVYTDPQVGDYHRMLLPGTYSLSYHADGYVPASVEDLTVNAESATRADLVLYQTVRPDFDDDGFPDGEDPDDDDDGLPDNWELAYGLNPYDSADALLDGDGDGLANLGEYLAGTLPDDGSSFLQIIAMTLSDTGSHLTWISVPGRSYRISHSDALDEPFVPVVEGVVALSGETSEALPFSSEATRGFFRVDVE</sequence>
<evidence type="ECO:0000259" key="9">
    <source>
        <dbReference type="PROSITE" id="PS52035"/>
    </source>
</evidence>
<reference evidence="10" key="1">
    <citation type="journal article" date="2014" name="Int. J. Syst. Evol. Microbiol.">
        <title>Complete genome sequence of Corynebacterium casei LMG S-19264T (=DSM 44701T), isolated from a smear-ripened cheese.</title>
        <authorList>
            <consortium name="US DOE Joint Genome Institute (JGI-PGF)"/>
            <person name="Walter F."/>
            <person name="Albersmeier A."/>
            <person name="Kalinowski J."/>
            <person name="Ruckert C."/>
        </authorList>
    </citation>
    <scope>NUCLEOTIDE SEQUENCE</scope>
    <source>
        <strain evidence="10">KCTC 12988</strain>
    </source>
</reference>
<gene>
    <name evidence="10" type="ORF">GCM10007100_27700</name>
</gene>
<name>A0A918TR77_9BACT</name>
<dbReference type="PRINTS" id="PR00765">
    <property type="entry name" value="CRBOXYPTASEA"/>
</dbReference>
<organism evidence="10 11">
    <name type="scientific">Roseibacillus persicicus</name>
    <dbReference type="NCBI Taxonomy" id="454148"/>
    <lineage>
        <taxon>Bacteria</taxon>
        <taxon>Pseudomonadati</taxon>
        <taxon>Verrucomicrobiota</taxon>
        <taxon>Verrucomicrobiia</taxon>
        <taxon>Verrucomicrobiales</taxon>
        <taxon>Verrucomicrobiaceae</taxon>
        <taxon>Roseibacillus</taxon>
    </lineage>
</organism>
<proteinExistence type="inferred from homology"/>
<dbReference type="SMART" id="SM00631">
    <property type="entry name" value="Zn_pept"/>
    <property type="match status" value="1"/>
</dbReference>
<evidence type="ECO:0000256" key="8">
    <source>
        <dbReference type="SAM" id="MobiDB-lite"/>
    </source>
</evidence>
<dbReference type="InterPro" id="IPR008969">
    <property type="entry name" value="CarboxyPept-like_regulatory"/>
</dbReference>
<dbReference type="GO" id="GO:0006518">
    <property type="term" value="P:peptide metabolic process"/>
    <property type="evidence" value="ECO:0007669"/>
    <property type="project" value="TreeGrafter"/>
</dbReference>
<dbReference type="Proteomes" id="UP000644507">
    <property type="component" value="Unassembled WGS sequence"/>
</dbReference>
<evidence type="ECO:0000313" key="10">
    <source>
        <dbReference type="EMBL" id="GHC59089.1"/>
    </source>
</evidence>
<evidence type="ECO:0000256" key="5">
    <source>
        <dbReference type="ARBA" id="ARBA00022833"/>
    </source>
</evidence>
<keyword evidence="4" id="KW-0378">Hydrolase</keyword>
<feature type="region of interest" description="Disordered" evidence="8">
    <location>
        <begin position="475"/>
        <end position="497"/>
    </location>
</feature>
<dbReference type="InterPro" id="IPR050753">
    <property type="entry name" value="Peptidase_M14_domain"/>
</dbReference>
<evidence type="ECO:0000256" key="7">
    <source>
        <dbReference type="PROSITE-ProRule" id="PRU01379"/>
    </source>
</evidence>
<dbReference type="PROSITE" id="PS52035">
    <property type="entry name" value="PEPTIDASE_M14"/>
    <property type="match status" value="1"/>
</dbReference>
<dbReference type="PANTHER" id="PTHR11532:SF57">
    <property type="entry name" value="CARBOXYPEPTIDASE D, B"/>
    <property type="match status" value="1"/>
</dbReference>
<dbReference type="GO" id="GO:0016485">
    <property type="term" value="P:protein processing"/>
    <property type="evidence" value="ECO:0007669"/>
    <property type="project" value="TreeGrafter"/>
</dbReference>
<evidence type="ECO:0000256" key="1">
    <source>
        <dbReference type="ARBA" id="ARBA00001947"/>
    </source>
</evidence>
<dbReference type="GO" id="GO:0008270">
    <property type="term" value="F:zinc ion binding"/>
    <property type="evidence" value="ECO:0007669"/>
    <property type="project" value="InterPro"/>
</dbReference>
<evidence type="ECO:0000256" key="3">
    <source>
        <dbReference type="ARBA" id="ARBA00022723"/>
    </source>
</evidence>
<keyword evidence="5" id="KW-0862">Zinc</keyword>
<keyword evidence="3" id="KW-0479">Metal-binding</keyword>
<dbReference type="Gene3D" id="2.60.40.1120">
    <property type="entry name" value="Carboxypeptidase-like, regulatory domain"/>
    <property type="match status" value="1"/>
</dbReference>
<protein>
    <recommendedName>
        <fullName evidence="9">Peptidase M14 domain-containing protein</fullName>
    </recommendedName>
</protein>
<dbReference type="CDD" id="cd11308">
    <property type="entry name" value="Peptidase_M14NE-CP-C_like"/>
    <property type="match status" value="1"/>
</dbReference>
<evidence type="ECO:0000256" key="4">
    <source>
        <dbReference type="ARBA" id="ARBA00022801"/>
    </source>
</evidence>
<dbReference type="Gene3D" id="3.40.630.10">
    <property type="entry name" value="Zn peptidases"/>
    <property type="match status" value="1"/>
</dbReference>
<comment type="cofactor">
    <cofactor evidence="1">
        <name>Zn(2+)</name>
        <dbReference type="ChEBI" id="CHEBI:29105"/>
    </cofactor>
</comment>
<comment type="caution">
    <text evidence="10">The sequence shown here is derived from an EMBL/GenBank/DDBJ whole genome shotgun (WGS) entry which is preliminary data.</text>
</comment>
<dbReference type="AlphaFoldDB" id="A0A918TR77"/>
<keyword evidence="11" id="KW-1185">Reference proteome</keyword>